<comment type="caution">
    <text evidence="2">The sequence shown here is derived from an EMBL/GenBank/DDBJ whole genome shotgun (WGS) entry which is preliminary data.</text>
</comment>
<accession>A0AAV6I6I9</accession>
<name>A0AAV6I6I9_9ERIC</name>
<protein>
    <submittedName>
        <fullName evidence="2">Uncharacterized protein</fullName>
    </submittedName>
</protein>
<proteinExistence type="predicted"/>
<sequence length="84" mass="9740">MPLIRTLRASNNGGSSGDSSRRSPERSDWDSISEVVRWEFEVCLKEVFRIYDLEEMIIRMADRTWTVAIDDLHLDAQTFSNFVA</sequence>
<gene>
    <name evidence="2" type="ORF">RHGRI_031107</name>
</gene>
<reference evidence="2" key="1">
    <citation type="submission" date="2020-08" db="EMBL/GenBank/DDBJ databases">
        <title>Plant Genome Project.</title>
        <authorList>
            <person name="Zhang R.-G."/>
        </authorList>
    </citation>
    <scope>NUCLEOTIDE SEQUENCE</scope>
    <source>
        <strain evidence="2">WSP0</strain>
        <tissue evidence="2">Leaf</tissue>
    </source>
</reference>
<dbReference type="AlphaFoldDB" id="A0AAV6I6I9"/>
<dbReference type="Proteomes" id="UP000823749">
    <property type="component" value="Chromosome 11"/>
</dbReference>
<organism evidence="2 3">
    <name type="scientific">Rhododendron griersonianum</name>
    <dbReference type="NCBI Taxonomy" id="479676"/>
    <lineage>
        <taxon>Eukaryota</taxon>
        <taxon>Viridiplantae</taxon>
        <taxon>Streptophyta</taxon>
        <taxon>Embryophyta</taxon>
        <taxon>Tracheophyta</taxon>
        <taxon>Spermatophyta</taxon>
        <taxon>Magnoliopsida</taxon>
        <taxon>eudicotyledons</taxon>
        <taxon>Gunneridae</taxon>
        <taxon>Pentapetalae</taxon>
        <taxon>asterids</taxon>
        <taxon>Ericales</taxon>
        <taxon>Ericaceae</taxon>
        <taxon>Ericoideae</taxon>
        <taxon>Rhodoreae</taxon>
        <taxon>Rhododendron</taxon>
    </lineage>
</organism>
<feature type="compositionally biased region" description="Basic and acidic residues" evidence="1">
    <location>
        <begin position="19"/>
        <end position="29"/>
    </location>
</feature>
<keyword evidence="3" id="KW-1185">Reference proteome</keyword>
<evidence type="ECO:0000256" key="1">
    <source>
        <dbReference type="SAM" id="MobiDB-lite"/>
    </source>
</evidence>
<dbReference type="EMBL" id="JACTNZ010000011">
    <property type="protein sequence ID" value="KAG5524322.1"/>
    <property type="molecule type" value="Genomic_DNA"/>
</dbReference>
<evidence type="ECO:0000313" key="2">
    <source>
        <dbReference type="EMBL" id="KAG5524322.1"/>
    </source>
</evidence>
<feature type="region of interest" description="Disordered" evidence="1">
    <location>
        <begin position="1"/>
        <end position="30"/>
    </location>
</feature>
<evidence type="ECO:0000313" key="3">
    <source>
        <dbReference type="Proteomes" id="UP000823749"/>
    </source>
</evidence>